<dbReference type="AlphaFoldDB" id="A0A5Q6PFE6"/>
<dbReference type="InterPro" id="IPR024197">
    <property type="entry name" value="TPP-like"/>
</dbReference>
<evidence type="ECO:0000313" key="2">
    <source>
        <dbReference type="Proteomes" id="UP000323225"/>
    </source>
</evidence>
<dbReference type="InterPro" id="IPR023214">
    <property type="entry name" value="HAD_sf"/>
</dbReference>
<comment type="caution">
    <text evidence="1">The sequence shown here is derived from an EMBL/GenBank/DDBJ whole genome shotgun (WGS) entry which is preliminary data.</text>
</comment>
<dbReference type="PIRSF" id="PIRSF030802">
    <property type="entry name" value="UCP030802"/>
    <property type="match status" value="1"/>
</dbReference>
<evidence type="ECO:0000313" key="1">
    <source>
        <dbReference type="EMBL" id="KAA1253614.1"/>
    </source>
</evidence>
<keyword evidence="1" id="KW-0378">Hydrolase</keyword>
<proteinExistence type="predicted"/>
<dbReference type="Pfam" id="PF08282">
    <property type="entry name" value="Hydrolase_3"/>
    <property type="match status" value="1"/>
</dbReference>
<protein>
    <submittedName>
        <fullName evidence="1">HAD hydrolase family protein</fullName>
    </submittedName>
</protein>
<dbReference type="SUPFAM" id="SSF56784">
    <property type="entry name" value="HAD-like"/>
    <property type="match status" value="1"/>
</dbReference>
<dbReference type="GO" id="GO:0016787">
    <property type="term" value="F:hydrolase activity"/>
    <property type="evidence" value="ECO:0007669"/>
    <property type="project" value="UniProtKB-KW"/>
</dbReference>
<organism evidence="1 2">
    <name type="scientific">Vibrio cholerae</name>
    <dbReference type="NCBI Taxonomy" id="666"/>
    <lineage>
        <taxon>Bacteria</taxon>
        <taxon>Pseudomonadati</taxon>
        <taxon>Pseudomonadota</taxon>
        <taxon>Gammaproteobacteria</taxon>
        <taxon>Vibrionales</taxon>
        <taxon>Vibrionaceae</taxon>
        <taxon>Vibrio</taxon>
    </lineage>
</organism>
<dbReference type="EMBL" id="VUAA01000019">
    <property type="protein sequence ID" value="KAA1253614.1"/>
    <property type="molecule type" value="Genomic_DNA"/>
</dbReference>
<dbReference type="Gene3D" id="3.90.1070.10">
    <property type="match status" value="1"/>
</dbReference>
<dbReference type="InterPro" id="IPR036412">
    <property type="entry name" value="HAD-like_sf"/>
</dbReference>
<accession>A0A5Q6PFE6</accession>
<name>A0A5Q6PFE6_VIBCL</name>
<reference evidence="1 2" key="1">
    <citation type="submission" date="2019-09" db="EMBL/GenBank/DDBJ databases">
        <authorList>
            <person name="Kritzky A."/>
            <person name="Schelkanova E.Y."/>
            <person name="Alkhova Z.V."/>
            <person name="Smirnova N.I."/>
        </authorList>
    </citation>
    <scope>NUCLEOTIDE SEQUENCE [LARGE SCALE GENOMIC DNA]</scope>
    <source>
        <strain evidence="1 2">M1526</strain>
    </source>
</reference>
<gene>
    <name evidence="1" type="ORF">F0M16_16115</name>
</gene>
<dbReference type="Proteomes" id="UP000323225">
    <property type="component" value="Unassembled WGS sequence"/>
</dbReference>
<sequence length="250" mass="28588">MIYCFSDLDDSLFQSAKKCNVNIESCKLASFKTNGERHGFSTPAQQQFIDLIKQNGTLIPVTARSENVFSRVCMEFDSYKAITHGAIVLAPNGAIDPEWKTYLDENCSIYNEKFQVLVDLARTLVEEFNIEPTIIGVKEDYGYPCYFNIKVASKDSSKLEKLLYHFHSYVNSNREFDDFAIHWNDRTFDILPPYTSKAKAVEFIYKKLGITSNDLVFGLGDSISDLPFMNQCDFLMIPKKSQIVTRRKLG</sequence>
<dbReference type="Gene3D" id="3.40.50.1000">
    <property type="entry name" value="HAD superfamily/HAD-like"/>
    <property type="match status" value="1"/>
</dbReference>